<keyword evidence="1" id="KW-1133">Transmembrane helix</keyword>
<keyword evidence="1" id="KW-0472">Membrane</keyword>
<sequence length="134" mass="14902">MSIDTVLRLPPEDSGLSHSIVRLANFHIGKKRFPRRTPMLITNTKNGNWVIRYVMGNNGSIARLNRHSIAVDYDAVSDLEINFGSSNAIRIEKASLLKCLTWLLTHSDLTVRLSMRFAVLGAVLGFVGLLISLI</sequence>
<protein>
    <submittedName>
        <fullName evidence="2">Uncharacterized protein</fullName>
    </submittedName>
</protein>
<reference evidence="3" key="1">
    <citation type="submission" date="2016-07" db="EMBL/GenBank/DDBJ databases">
        <title>Nontailed viruses are major unrecognized killers of bacteria in the ocean.</title>
        <authorList>
            <person name="Kauffman K."/>
            <person name="Hussain F."/>
            <person name="Yang J."/>
            <person name="Arevalo P."/>
            <person name="Brown J."/>
            <person name="Cutler M."/>
            <person name="Kelly L."/>
            <person name="Polz M.F."/>
        </authorList>
    </citation>
    <scope>NUCLEOTIDE SEQUENCE [LARGE SCALE GENOMIC DNA]</scope>
    <source>
        <strain evidence="3">10N.222.49.A5</strain>
    </source>
</reference>
<feature type="transmembrane region" description="Helical" evidence="1">
    <location>
        <begin position="113"/>
        <end position="133"/>
    </location>
</feature>
<evidence type="ECO:0000256" key="1">
    <source>
        <dbReference type="SAM" id="Phobius"/>
    </source>
</evidence>
<gene>
    <name evidence="2" type="ORF">BCS93_04680</name>
</gene>
<organism evidence="2 3">
    <name type="scientific">Vibrio breoganii</name>
    <dbReference type="NCBI Taxonomy" id="553239"/>
    <lineage>
        <taxon>Bacteria</taxon>
        <taxon>Pseudomonadati</taxon>
        <taxon>Pseudomonadota</taxon>
        <taxon>Gammaproteobacteria</taxon>
        <taxon>Vibrionales</taxon>
        <taxon>Vibrionaceae</taxon>
        <taxon>Vibrio</taxon>
    </lineage>
</organism>
<name>A0AAP8MYT2_9VIBR</name>
<comment type="caution">
    <text evidence="2">The sequence shown here is derived from an EMBL/GenBank/DDBJ whole genome shotgun (WGS) entry which is preliminary data.</text>
</comment>
<dbReference type="Proteomes" id="UP000235611">
    <property type="component" value="Unassembled WGS sequence"/>
</dbReference>
<evidence type="ECO:0000313" key="2">
    <source>
        <dbReference type="EMBL" id="PMP14106.1"/>
    </source>
</evidence>
<dbReference type="EMBL" id="MDBO01000036">
    <property type="protein sequence ID" value="PMP14106.1"/>
    <property type="molecule type" value="Genomic_DNA"/>
</dbReference>
<accession>A0AAP8MYT2</accession>
<dbReference type="AlphaFoldDB" id="A0AAP8MYT2"/>
<evidence type="ECO:0000313" key="3">
    <source>
        <dbReference type="Proteomes" id="UP000235611"/>
    </source>
</evidence>
<proteinExistence type="predicted"/>
<keyword evidence="1" id="KW-0812">Transmembrane</keyword>